<dbReference type="EMBL" id="MU631043">
    <property type="protein sequence ID" value="KAJ1253542.1"/>
    <property type="molecule type" value="Genomic_DNA"/>
</dbReference>
<feature type="compositionally biased region" description="Basic residues" evidence="1">
    <location>
        <begin position="81"/>
        <end position="97"/>
    </location>
</feature>
<dbReference type="Proteomes" id="UP001164776">
    <property type="component" value="Unassembled WGS sequence"/>
</dbReference>
<evidence type="ECO:0000313" key="3">
    <source>
        <dbReference type="Proteomes" id="UP001164776"/>
    </source>
</evidence>
<feature type="region of interest" description="Disordered" evidence="1">
    <location>
        <begin position="59"/>
        <end position="98"/>
    </location>
</feature>
<feature type="compositionally biased region" description="Low complexity" evidence="1">
    <location>
        <begin position="71"/>
        <end position="80"/>
    </location>
</feature>
<dbReference type="AlphaFoldDB" id="A0A9W8CD92"/>
<gene>
    <name evidence="2" type="ORF">BS78_K240000</name>
</gene>
<reference evidence="2 3" key="1">
    <citation type="submission" date="2022-10" db="EMBL/GenBank/DDBJ databases">
        <title>WGS assembly of Paspalum vaginatum 540-79.</title>
        <authorList>
            <person name="Sun G."/>
            <person name="Wase N."/>
            <person name="Shu S."/>
            <person name="Jenkins J."/>
            <person name="Zhou B."/>
            <person name="Torres-Rodriguez J."/>
            <person name="Chen C."/>
            <person name="Sandor L."/>
            <person name="Plott C."/>
            <person name="Yoshinga Y."/>
            <person name="Daum C."/>
            <person name="Qi P."/>
            <person name="Barry K."/>
            <person name="Lipzen A."/>
            <person name="Berry L."/>
            <person name="Pedersen C."/>
            <person name="Gottilla T."/>
            <person name="Foltz A."/>
            <person name="Yu H."/>
            <person name="O'Malley R."/>
            <person name="Zhang C."/>
            <person name="Devos K."/>
            <person name="Sigmon B."/>
            <person name="Yu B."/>
            <person name="Obata T."/>
            <person name="Schmutz J."/>
            <person name="Schnable J."/>
        </authorList>
    </citation>
    <scope>NUCLEOTIDE SEQUENCE [LARGE SCALE GENOMIC DNA]</scope>
    <source>
        <strain evidence="3">cv. 540-79</strain>
    </source>
</reference>
<evidence type="ECO:0000256" key="1">
    <source>
        <dbReference type="SAM" id="MobiDB-lite"/>
    </source>
</evidence>
<comment type="caution">
    <text evidence="2">The sequence shown here is derived from an EMBL/GenBank/DDBJ whole genome shotgun (WGS) entry which is preliminary data.</text>
</comment>
<organism evidence="2 3">
    <name type="scientific">Paspalum vaginatum</name>
    <name type="common">seashore paspalum</name>
    <dbReference type="NCBI Taxonomy" id="158149"/>
    <lineage>
        <taxon>Eukaryota</taxon>
        <taxon>Viridiplantae</taxon>
        <taxon>Streptophyta</taxon>
        <taxon>Embryophyta</taxon>
        <taxon>Tracheophyta</taxon>
        <taxon>Spermatophyta</taxon>
        <taxon>Magnoliopsida</taxon>
        <taxon>Liliopsida</taxon>
        <taxon>Poales</taxon>
        <taxon>Poaceae</taxon>
        <taxon>PACMAD clade</taxon>
        <taxon>Panicoideae</taxon>
        <taxon>Andropogonodae</taxon>
        <taxon>Paspaleae</taxon>
        <taxon>Paspalinae</taxon>
        <taxon>Paspalum</taxon>
    </lineage>
</organism>
<keyword evidence="3" id="KW-1185">Reference proteome</keyword>
<protein>
    <submittedName>
        <fullName evidence="2">Uncharacterized protein</fullName>
    </submittedName>
</protein>
<sequence>MKTPPAPYFSWAKKCSRDIRLASTALARIFSGAAAWMDSSHCREGTTAPAAMRVPPPPWSVLGIPPPAPAGTPTAVASAGGHRHATPMRRPSKRPLRHERLAPLPEPLLACRHFMHRLL</sequence>
<proteinExistence type="predicted"/>
<evidence type="ECO:0000313" key="2">
    <source>
        <dbReference type="EMBL" id="KAJ1253542.1"/>
    </source>
</evidence>
<name>A0A9W8CD92_9POAL</name>
<feature type="compositionally biased region" description="Pro residues" evidence="1">
    <location>
        <begin position="59"/>
        <end position="70"/>
    </location>
</feature>
<accession>A0A9W8CD92</accession>